<name>K0SYS5_THAOC</name>
<dbReference type="AlphaFoldDB" id="K0SYS5"/>
<dbReference type="Proteomes" id="UP000266841">
    <property type="component" value="Unassembled WGS sequence"/>
</dbReference>
<protein>
    <submittedName>
        <fullName evidence="1">Uncharacterized protein</fullName>
    </submittedName>
</protein>
<feature type="non-terminal residue" evidence="1">
    <location>
        <position position="1"/>
    </location>
</feature>
<sequence>IQELSHFKFKPISLAGGVTSSPVNIVSSGASSRSSLGTSRGNSAQVAVRVDGISSARTSMSVSGRLATASRSKSKGCEHRCQQMRSEKGPWAFLSIIQIMAAAPRMFPLEDKTNRCGPPAPAASPCNGTPLWVKDTTIRGPRGNCEKHGTTSSSLASLLSRIRHYDNLGHLSGDMQIALGQARGVVCDGVLSIFDCAPDDMHRMLNEYEVFHGPCNYICVKEGGISKSGMTMKDCDERLWERDQGCQRAFLLDPPSALISQGLVRQQDIDAIVSHAPIFYGYHPTRLESANSLAAHQVIEAYMFGLYNLNDGRRKGPVMEVALRVPSEPQERLVSVEANYRDLETLLTENESFCSKMSLVDEVYFFMSWAPFDEYMERQPNIDELSCLRFRTPTDPYEAFHTAKLFGSLFDRDKIAGYDDAFDGKNEYFRLNEPIWSDISVVLEDSLLSDKEKNNEIQHLLNDMGTDVYMQPDSDAWRNRFYEKLSSMLDEPGNYNRLIMTEYANLDANGHDGVAKLESFLKKREDFNRFVVTGDKVTRQGFDGTRDWLLRFYYDKKSCKMIMVVRSHFLMTATGPRSCQDRFNAIKNFQLTGVFSAASGLLNPKKLHANKNMTLTATMIYSRFHSNLNNGHGNCGSAYSVIRAIYQKPGRGEKLEGGLIPGQKHLQGCIKKTGGDLPFAAIQLGLYLLGEDSFNKLLGIRGCPHRIATVRNRYTLMVGGDPGVVRRRHWRHDDLVFGERRIQEATLAGGDFPRTTRGLLECENVISWAEELFDGVDETSNPKLLRLSLVGEFLDENQELPEDTRTDLMTITSKRNSWTAFLKMRAKVRDGLRLMEGDDLLRLKTMILRPDRQETCDKKSYLEIRFGASLAAIEAEQTRRESVFMASRRTNVGRRRGRGLVADD</sequence>
<evidence type="ECO:0000313" key="2">
    <source>
        <dbReference type="Proteomes" id="UP000266841"/>
    </source>
</evidence>
<accession>K0SYS5</accession>
<reference evidence="1 2" key="1">
    <citation type="journal article" date="2012" name="Genome Biol.">
        <title>Genome and low-iron response of an oceanic diatom adapted to chronic iron limitation.</title>
        <authorList>
            <person name="Lommer M."/>
            <person name="Specht M."/>
            <person name="Roy A.S."/>
            <person name="Kraemer L."/>
            <person name="Andreson R."/>
            <person name="Gutowska M.A."/>
            <person name="Wolf J."/>
            <person name="Bergner S.V."/>
            <person name="Schilhabel M.B."/>
            <person name="Klostermeier U.C."/>
            <person name="Beiko R.G."/>
            <person name="Rosenstiel P."/>
            <person name="Hippler M."/>
            <person name="Laroche J."/>
        </authorList>
    </citation>
    <scope>NUCLEOTIDE SEQUENCE [LARGE SCALE GENOMIC DNA]</scope>
    <source>
        <strain evidence="1 2">CCMP1005</strain>
    </source>
</reference>
<comment type="caution">
    <text evidence="1">The sequence shown here is derived from an EMBL/GenBank/DDBJ whole genome shotgun (WGS) entry which is preliminary data.</text>
</comment>
<organism evidence="1 2">
    <name type="scientific">Thalassiosira oceanica</name>
    <name type="common">Marine diatom</name>
    <dbReference type="NCBI Taxonomy" id="159749"/>
    <lineage>
        <taxon>Eukaryota</taxon>
        <taxon>Sar</taxon>
        <taxon>Stramenopiles</taxon>
        <taxon>Ochrophyta</taxon>
        <taxon>Bacillariophyta</taxon>
        <taxon>Coscinodiscophyceae</taxon>
        <taxon>Thalassiosirophycidae</taxon>
        <taxon>Thalassiosirales</taxon>
        <taxon>Thalassiosiraceae</taxon>
        <taxon>Thalassiosira</taxon>
    </lineage>
</organism>
<keyword evidence="2" id="KW-1185">Reference proteome</keyword>
<proteinExistence type="predicted"/>
<evidence type="ECO:0000313" key="1">
    <source>
        <dbReference type="EMBL" id="EJK70129.1"/>
    </source>
</evidence>
<gene>
    <name evidence="1" type="ORF">THAOC_08538</name>
</gene>
<dbReference type="EMBL" id="AGNL01009009">
    <property type="protein sequence ID" value="EJK70129.1"/>
    <property type="molecule type" value="Genomic_DNA"/>
</dbReference>